<proteinExistence type="predicted"/>
<sequence>MIFPWQAEDWQALNALRPQMPHAVLLHGQAGIGKRALAMAFGQALLCSTPAADGQACGQCESCHWFGQGNHPDFHLVRPEALDDESEGSESGEGGKESKEGSKKKAPSKIIRIEQVRRLIDAVGVGTHRGGWRVLVMYPLEMLPVEAANALLKTLEEPPSSTLFLLITDRIDRLLPTILSRCRQYAVQPPRPEAALAWLKTQGVPDAAALLAESGNAPLAALEAAGADERPQLAALVEQLARAGKFEPLAAAELLQKTPLPLVFGTLQRWLFDLISLRMAGGPRYFPAHAEAAAACAALVEPLALQTMLRAVQERRRHEHHPLAARLVLESVFLEYRRMFVTENARP</sequence>
<reference evidence="1" key="1">
    <citation type="submission" date="2019-05" db="EMBL/GenBank/DDBJ databases">
        <title>Revised genome assembly of Burkholderiaceae (previously Ralstonia) sp. PBA.</title>
        <authorList>
            <person name="Gan H.M."/>
        </authorList>
    </citation>
    <scope>NUCLEOTIDE SEQUENCE</scope>
    <source>
        <strain evidence="1">PBA</strain>
    </source>
</reference>
<evidence type="ECO:0000313" key="2">
    <source>
        <dbReference type="Proteomes" id="UP000004277"/>
    </source>
</evidence>
<accession>A0ACD3SRD1</accession>
<gene>
    <name evidence="1" type="ORF">MW7_009040</name>
</gene>
<protein>
    <submittedName>
        <fullName evidence="1">DNA polymerase III subunit delta</fullName>
    </submittedName>
</protein>
<keyword evidence="2" id="KW-1185">Reference proteome</keyword>
<dbReference type="EMBL" id="AKCV02000015">
    <property type="protein sequence ID" value="TMS58834.1"/>
    <property type="molecule type" value="Genomic_DNA"/>
</dbReference>
<comment type="caution">
    <text evidence="1">The sequence shown here is derived from an EMBL/GenBank/DDBJ whole genome shotgun (WGS) entry which is preliminary data.</text>
</comment>
<name>A0ACD3SRD1_9BURK</name>
<organism evidence="1 2">
    <name type="scientific">Imbroritus primus</name>
    <dbReference type="NCBI Taxonomy" id="3058603"/>
    <lineage>
        <taxon>Bacteria</taxon>
        <taxon>Pseudomonadati</taxon>
        <taxon>Pseudomonadota</taxon>
        <taxon>Betaproteobacteria</taxon>
        <taxon>Burkholderiales</taxon>
        <taxon>Burkholderiaceae</taxon>
        <taxon>Imbroritus</taxon>
    </lineage>
</organism>
<evidence type="ECO:0000313" key="1">
    <source>
        <dbReference type="EMBL" id="TMS58834.1"/>
    </source>
</evidence>
<dbReference type="Proteomes" id="UP000004277">
    <property type="component" value="Unassembled WGS sequence"/>
</dbReference>